<evidence type="ECO:0000313" key="3">
    <source>
        <dbReference type="Proteomes" id="UP000191933"/>
    </source>
</evidence>
<dbReference type="EMBL" id="FBVY01000005">
    <property type="protein sequence ID" value="CUW88141.1"/>
    <property type="molecule type" value="Genomic_DNA"/>
</dbReference>
<feature type="transmembrane region" description="Helical" evidence="1">
    <location>
        <begin position="25"/>
        <end position="43"/>
    </location>
</feature>
<proteinExistence type="predicted"/>
<dbReference type="AlphaFoldDB" id="A0A9W5AYZ8"/>
<keyword evidence="3" id="KW-1185">Reference proteome</keyword>
<protein>
    <recommendedName>
        <fullName evidence="4">DUF2730 family protein</fullName>
    </recommendedName>
</protein>
<evidence type="ECO:0000256" key="1">
    <source>
        <dbReference type="SAM" id="Phobius"/>
    </source>
</evidence>
<keyword evidence="1" id="KW-0472">Membrane</keyword>
<accession>A0A9W5AYZ8</accession>
<sequence length="137" mass="15142">MHPVPDQTRTETKVPVMDMENVRSWLGLVSLVISVGATIWLWLTSGAKKTASDLAEFRRQDAEEKKTMMAAITAIAQRTQALESDMKHLPDAKAVMEMRLSISELSGKIGRMEESQIGVARTVNRVEDFLLKGNAAA</sequence>
<dbReference type="Proteomes" id="UP000191933">
    <property type="component" value="Unassembled WGS sequence"/>
</dbReference>
<comment type="caution">
    <text evidence="2">The sequence shown here is derived from an EMBL/GenBank/DDBJ whole genome shotgun (WGS) entry which is preliminary data.</text>
</comment>
<organism evidence="2 3">
    <name type="scientific">Agrobacterium genomosp. 2 str. CFBP 5494</name>
    <dbReference type="NCBI Taxonomy" id="1183436"/>
    <lineage>
        <taxon>Bacteria</taxon>
        <taxon>Pseudomonadati</taxon>
        <taxon>Pseudomonadota</taxon>
        <taxon>Alphaproteobacteria</taxon>
        <taxon>Hyphomicrobiales</taxon>
        <taxon>Rhizobiaceae</taxon>
        <taxon>Rhizobium/Agrobacterium group</taxon>
        <taxon>Agrobacterium</taxon>
        <taxon>Agrobacterium tumefaciens complex</taxon>
    </lineage>
</organism>
<keyword evidence="1" id="KW-0812">Transmembrane</keyword>
<keyword evidence="1" id="KW-1133">Transmembrane helix</keyword>
<evidence type="ECO:0008006" key="4">
    <source>
        <dbReference type="Google" id="ProtNLM"/>
    </source>
</evidence>
<evidence type="ECO:0000313" key="2">
    <source>
        <dbReference type="EMBL" id="CUW88141.1"/>
    </source>
</evidence>
<gene>
    <name evidence="2" type="ORF">AGR2A_Cc130015</name>
</gene>
<name>A0A9W5AYZ8_9HYPH</name>
<reference evidence="2 3" key="1">
    <citation type="submission" date="2016-01" db="EMBL/GenBank/DDBJ databases">
        <authorList>
            <person name="Regsiter A."/>
            <person name="william w."/>
        </authorList>
    </citation>
    <scope>NUCLEOTIDE SEQUENCE [LARGE SCALE GENOMIC DNA]</scope>
    <source>
        <strain evidence="2 3">CFBP 5494</strain>
    </source>
</reference>